<protein>
    <submittedName>
        <fullName evidence="1">Uncharacterized protein</fullName>
    </submittedName>
</protein>
<dbReference type="Proteomes" id="UP000464700">
    <property type="component" value="Chromosome"/>
</dbReference>
<evidence type="ECO:0000313" key="2">
    <source>
        <dbReference type="Proteomes" id="UP000464700"/>
    </source>
</evidence>
<dbReference type="AlphaFoldDB" id="A0A6I7D5H0"/>
<dbReference type="EMBL" id="CP043925">
    <property type="protein sequence ID" value="QHN09142.1"/>
    <property type="molecule type" value="Genomic_DNA"/>
</dbReference>
<reference evidence="1 2" key="1">
    <citation type="submission" date="2019-09" db="EMBL/GenBank/DDBJ databases">
        <title>Emergence of a chromosome-mediated tetracycline resistance gene in Proteus strain.</title>
        <authorList>
            <person name="He D."/>
            <person name="Wang L."/>
        </authorList>
    </citation>
    <scope>NUCLEOTIDE SEQUENCE [LARGE SCALE GENOMIC DNA]</scope>
    <source>
        <strain evidence="1 2">T60</strain>
    </source>
</reference>
<dbReference type="RefSeq" id="WP_109372721.1">
    <property type="nucleotide sequence ID" value="NZ_CP043925.1"/>
</dbReference>
<name>A0A6I7D5H0_9GAMM</name>
<accession>A0A6I7D5H0</accession>
<evidence type="ECO:0000313" key="1">
    <source>
        <dbReference type="EMBL" id="QHN09142.1"/>
    </source>
</evidence>
<organism evidence="1 2">
    <name type="scientific">Proteus columbae</name>
    <dbReference type="NCBI Taxonomy" id="1987580"/>
    <lineage>
        <taxon>Bacteria</taxon>
        <taxon>Pseudomonadati</taxon>
        <taxon>Pseudomonadota</taxon>
        <taxon>Gammaproteobacteria</taxon>
        <taxon>Enterobacterales</taxon>
        <taxon>Morganellaceae</taxon>
        <taxon>Proteus</taxon>
    </lineage>
</organism>
<keyword evidence="2" id="KW-1185">Reference proteome</keyword>
<gene>
    <name evidence="1" type="ORF">F1325_01105</name>
</gene>
<proteinExistence type="predicted"/>
<sequence length="131" mass="15275">MKLSSIFFHTDSFVASSTRISPVPFSSNELLIENTEEVFCDTYHPSELINEFEEDFYCKLLRHQRDFVPRINLYPWIVINRIQVINNSISALSRRSCRYVEDIAKNAHLLKKNQKKKCSSAFTQIGNLAEE</sequence>
<dbReference type="KEGG" id="pcol:F1325_01105"/>